<keyword evidence="3 7" id="KW-0812">Transmembrane</keyword>
<dbReference type="InterPro" id="IPR003838">
    <property type="entry name" value="ABC3_permease_C"/>
</dbReference>
<reference evidence="10 11" key="1">
    <citation type="submission" date="2016-04" db="EMBL/GenBank/DDBJ databases">
        <title>Complete genome sequence of Dokdonella koreensis DS-123T.</title>
        <authorList>
            <person name="Kim J.F."/>
            <person name="Lee H."/>
            <person name="Kwak M.-J."/>
        </authorList>
    </citation>
    <scope>NUCLEOTIDE SEQUENCE [LARGE SCALE GENOMIC DNA]</scope>
    <source>
        <strain evidence="10 11">DS-123</strain>
    </source>
</reference>
<dbReference type="NCBIfam" id="TIGR03434">
    <property type="entry name" value="ADOP"/>
    <property type="match status" value="1"/>
</dbReference>
<dbReference type="STRING" id="1300342.I596_325"/>
<dbReference type="InterPro" id="IPR025857">
    <property type="entry name" value="MacB_PCD"/>
</dbReference>
<evidence type="ECO:0000256" key="7">
    <source>
        <dbReference type="SAM" id="Phobius"/>
    </source>
</evidence>
<evidence type="ECO:0000256" key="5">
    <source>
        <dbReference type="ARBA" id="ARBA00023136"/>
    </source>
</evidence>
<feature type="transmembrane region" description="Helical" evidence="7">
    <location>
        <begin position="768"/>
        <end position="788"/>
    </location>
</feature>
<feature type="transmembrane region" description="Helical" evidence="7">
    <location>
        <begin position="421"/>
        <end position="440"/>
    </location>
</feature>
<accession>A0A167GB57</accession>
<name>A0A167GB57_9GAMM</name>
<dbReference type="RefSeq" id="WP_067643177.1">
    <property type="nucleotide sequence ID" value="NZ_CP015249.1"/>
</dbReference>
<keyword evidence="11" id="KW-1185">Reference proteome</keyword>
<dbReference type="Pfam" id="PF12704">
    <property type="entry name" value="MacB_PCD"/>
    <property type="match status" value="2"/>
</dbReference>
<keyword evidence="4 7" id="KW-1133">Transmembrane helix</keyword>
<evidence type="ECO:0000256" key="3">
    <source>
        <dbReference type="ARBA" id="ARBA00022692"/>
    </source>
</evidence>
<feature type="domain" description="MacB-like periplasmic core" evidence="9">
    <location>
        <begin position="425"/>
        <end position="629"/>
    </location>
</feature>
<dbReference type="AlphaFoldDB" id="A0A167GB57"/>
<sequence length="805" mass="85143">MTPSDFRQTFRRLSRAPGFSALSVLLLGLAFGALACVFSVVYGLLFKPLPYPQADRLVLVESRVLGIPFDVGLSTPLREEIVQAARGIDGIAAWREKNVVLRDETGRRMGSLDAALVEPQAFGLLGVQPALGRLFGAEDVAEGAARSVVLSWDEWQKRYGGAEDAIGRALRLEDQDYRVIGVLPQGFVFPTSEIRLWMPLGFSADERSRSRAGSFDGTLALARMRSGSDIGPVGDELNGITKAMPELDGAFGDSLKLQVRPIRALWTGERRDALLLMLLAVSMVWLVTGANVVNLFLARALGRRQESAVTAALGATPWQRARIAMIEAAVLCATGVALGCALLPAGLALLRHFDLLPTGTPQAIGIDAPTLLLLAALAFALCVVLALAGLAVQRGNLNDMIRRGGSRHTAGGAAQTARKSLVVAQVALTVALLFGIGVLLRSTQNLLAEDVGFRRDHLLYVALSDLVPAGAAPELRAARLTEMAERTRALPGVAAAGLGSMIPFGHSIATTSYTAPGNEDAKDQPIGYDQKVDAGYFTALGIPILRGRAFSPEEVRAGAPVAVVDEQFVKRHFGEADPLGQRFKIGVGPDQPDIDVAIIGVVPTLKQRSLDEVADRVAIYRPVAAPPYAAMAVRTTVDPAALVGPLKALGEEIAPKDALGPIVTLGDRVADTLKDRTRLNALLGLLGVTALLLAAVGLYAVLAYAVRQRVPEFGVRMALGARAGNVLRQVLAQGLLLVGAGVVLGLPLSWLFARLLSARLYHVGTFDLPTLAAVALVLGGIGLLACLWPARRAAATDPAVALRNE</sequence>
<dbReference type="InterPro" id="IPR017800">
    <property type="entry name" value="ADOP"/>
</dbReference>
<dbReference type="Proteomes" id="UP000076830">
    <property type="component" value="Chromosome"/>
</dbReference>
<keyword evidence="2" id="KW-1003">Cell membrane</keyword>
<gene>
    <name evidence="10" type="ORF">I596_325</name>
</gene>
<evidence type="ECO:0000256" key="1">
    <source>
        <dbReference type="ARBA" id="ARBA00004651"/>
    </source>
</evidence>
<feature type="transmembrane region" description="Helical" evidence="7">
    <location>
        <begin position="681"/>
        <end position="706"/>
    </location>
</feature>
<dbReference type="GO" id="GO:0005886">
    <property type="term" value="C:plasma membrane"/>
    <property type="evidence" value="ECO:0007669"/>
    <property type="project" value="UniProtKB-SubCell"/>
</dbReference>
<evidence type="ECO:0000259" key="8">
    <source>
        <dbReference type="Pfam" id="PF02687"/>
    </source>
</evidence>
<dbReference type="PANTHER" id="PTHR30572:SF4">
    <property type="entry name" value="ABC TRANSPORTER PERMEASE YTRF"/>
    <property type="match status" value="1"/>
</dbReference>
<feature type="transmembrane region" description="Helical" evidence="7">
    <location>
        <begin position="328"/>
        <end position="350"/>
    </location>
</feature>
<dbReference type="EMBL" id="CP015249">
    <property type="protein sequence ID" value="ANB16362.1"/>
    <property type="molecule type" value="Genomic_DNA"/>
</dbReference>
<keyword evidence="5 7" id="KW-0472">Membrane</keyword>
<evidence type="ECO:0000259" key="9">
    <source>
        <dbReference type="Pfam" id="PF12704"/>
    </source>
</evidence>
<feature type="transmembrane region" description="Helical" evidence="7">
    <location>
        <begin position="273"/>
        <end position="297"/>
    </location>
</feature>
<protein>
    <submittedName>
        <fullName evidence="10">Permease</fullName>
    </submittedName>
</protein>
<feature type="transmembrane region" description="Helical" evidence="7">
    <location>
        <begin position="370"/>
        <end position="392"/>
    </location>
</feature>
<evidence type="ECO:0000256" key="2">
    <source>
        <dbReference type="ARBA" id="ARBA00022475"/>
    </source>
</evidence>
<feature type="transmembrane region" description="Helical" evidence="7">
    <location>
        <begin position="726"/>
        <end position="748"/>
    </location>
</feature>
<feature type="transmembrane region" description="Helical" evidence="7">
    <location>
        <begin position="21"/>
        <end position="45"/>
    </location>
</feature>
<dbReference type="PANTHER" id="PTHR30572">
    <property type="entry name" value="MEMBRANE COMPONENT OF TRANSPORTER-RELATED"/>
    <property type="match status" value="1"/>
</dbReference>
<dbReference type="GO" id="GO:0022857">
    <property type="term" value="F:transmembrane transporter activity"/>
    <property type="evidence" value="ECO:0007669"/>
    <property type="project" value="TreeGrafter"/>
</dbReference>
<evidence type="ECO:0000313" key="11">
    <source>
        <dbReference type="Proteomes" id="UP000076830"/>
    </source>
</evidence>
<dbReference type="KEGG" id="dko:I596_325"/>
<organism evidence="10 11">
    <name type="scientific">Dokdonella koreensis DS-123</name>
    <dbReference type="NCBI Taxonomy" id="1300342"/>
    <lineage>
        <taxon>Bacteria</taxon>
        <taxon>Pseudomonadati</taxon>
        <taxon>Pseudomonadota</taxon>
        <taxon>Gammaproteobacteria</taxon>
        <taxon>Lysobacterales</taxon>
        <taxon>Rhodanobacteraceae</taxon>
        <taxon>Dokdonella</taxon>
    </lineage>
</organism>
<evidence type="ECO:0000256" key="4">
    <source>
        <dbReference type="ARBA" id="ARBA00022989"/>
    </source>
</evidence>
<feature type="domain" description="ABC3 transporter permease C-terminal" evidence="8">
    <location>
        <begin position="686"/>
        <end position="798"/>
    </location>
</feature>
<evidence type="ECO:0000256" key="6">
    <source>
        <dbReference type="ARBA" id="ARBA00038076"/>
    </source>
</evidence>
<dbReference type="Pfam" id="PF02687">
    <property type="entry name" value="FtsX"/>
    <property type="match status" value="2"/>
</dbReference>
<comment type="similarity">
    <text evidence="6">Belongs to the ABC-4 integral membrane protein family.</text>
</comment>
<dbReference type="OrthoDB" id="9770036at2"/>
<feature type="domain" description="ABC3 transporter permease C-terminal" evidence="8">
    <location>
        <begin position="280"/>
        <end position="391"/>
    </location>
</feature>
<evidence type="ECO:0000313" key="10">
    <source>
        <dbReference type="EMBL" id="ANB16362.1"/>
    </source>
</evidence>
<comment type="subcellular location">
    <subcellularLocation>
        <location evidence="1">Cell membrane</location>
        <topology evidence="1">Multi-pass membrane protein</topology>
    </subcellularLocation>
</comment>
<feature type="domain" description="MacB-like periplasmic core" evidence="9">
    <location>
        <begin position="20"/>
        <end position="238"/>
    </location>
</feature>
<proteinExistence type="inferred from homology"/>
<dbReference type="InterPro" id="IPR050250">
    <property type="entry name" value="Macrolide_Exporter_MacB"/>
</dbReference>